<dbReference type="GeneID" id="106460580"/>
<dbReference type="InterPro" id="IPR036873">
    <property type="entry name" value="Rhodanese-like_dom_sf"/>
</dbReference>
<evidence type="ECO:0000256" key="4">
    <source>
        <dbReference type="ARBA" id="ARBA00022694"/>
    </source>
</evidence>
<dbReference type="InterPro" id="IPR000594">
    <property type="entry name" value="ThiF_NAD_FAD-bd"/>
</dbReference>
<dbReference type="Pfam" id="PF00899">
    <property type="entry name" value="ThiF"/>
    <property type="match status" value="1"/>
</dbReference>
<name>A0ABM1B6F2_LIMPO</name>
<dbReference type="RefSeq" id="XP_013775754.1">
    <property type="nucleotide sequence ID" value="XM_013920300.2"/>
</dbReference>
<dbReference type="PANTHER" id="PTHR10953">
    <property type="entry name" value="UBIQUITIN-ACTIVATING ENZYME E1"/>
    <property type="match status" value="1"/>
</dbReference>
<keyword evidence="5 11" id="KW-0479">Metal-binding</keyword>
<keyword evidence="13" id="KW-1185">Reference proteome</keyword>
<feature type="binding site" evidence="11">
    <location>
        <position position="312"/>
    </location>
    <ligand>
        <name>Zn(2+)</name>
        <dbReference type="ChEBI" id="CHEBI:29105"/>
    </ligand>
</feature>
<feature type="domain" description="Rhodanese" evidence="12">
    <location>
        <begin position="362"/>
        <end position="463"/>
    </location>
</feature>
<dbReference type="EC" id="2.7.7.-" evidence="11"/>
<feature type="binding site" evidence="11">
    <location>
        <position position="315"/>
    </location>
    <ligand>
        <name>Zn(2+)</name>
        <dbReference type="ChEBI" id="CHEBI:29105"/>
    </ligand>
</feature>
<dbReference type="RefSeq" id="XP_022243037.1">
    <property type="nucleotide sequence ID" value="XM_022387329.1"/>
</dbReference>
<dbReference type="SUPFAM" id="SSF69572">
    <property type="entry name" value="Activating enzymes of the ubiquitin-like proteins"/>
    <property type="match status" value="1"/>
</dbReference>
<keyword evidence="7 11" id="KW-0862">Zinc</keyword>
<keyword evidence="10 11" id="KW-0511">Multifunctional enzyme</keyword>
<evidence type="ECO:0000256" key="7">
    <source>
        <dbReference type="ARBA" id="ARBA00022833"/>
    </source>
</evidence>
<feature type="active site" description="Cysteine persulfide intermediate; for sulfurtransferase activity" evidence="11">
    <location>
        <position position="420"/>
    </location>
</feature>
<dbReference type="InterPro" id="IPR035985">
    <property type="entry name" value="Ubiquitin-activating_enz"/>
</dbReference>
<dbReference type="Pfam" id="PF00581">
    <property type="entry name" value="Rhodanese"/>
    <property type="match status" value="1"/>
</dbReference>
<comment type="function">
    <text evidence="11">Plays a central role in 2-thiolation of mcm(5)S(2)U at tRNA wobble positions of cytosolic tRNA(Lys), tRNA(Glu) and tRNA(Gln). Acts by mediating the C-terminal thiocarboxylation of the sulfur carrier URM1. Its N-terminus first activates URM1 as acyl-adenylate (-COAMP), then the persulfide sulfur on the catalytic cysteine is transferred to URM1 to form thiocarboxylation (-COSH) of its C-terminus. The reaction probably involves hydrogen sulfide that is generated from the persulfide intermediate and that acts as nucleophile towards URM1. Subsequently, a transient disulfide bond is formed. Does not use thiosulfate as sulfur donor; NFS1 probably acting as a sulfur donor for thiocarboxylation reactions.</text>
</comment>
<keyword evidence="9 11" id="KW-0501">Molybdenum cofactor biosynthesis</keyword>
<feature type="binding site" evidence="11">
    <location>
        <begin position="135"/>
        <end position="139"/>
    </location>
    <ligand>
        <name>ATP</name>
        <dbReference type="ChEBI" id="CHEBI:30616"/>
    </ligand>
</feature>
<evidence type="ECO:0000256" key="8">
    <source>
        <dbReference type="ARBA" id="ARBA00022840"/>
    </source>
</evidence>
<dbReference type="Gene3D" id="3.40.50.720">
    <property type="entry name" value="NAD(P)-binding Rossmann-like Domain"/>
    <property type="match status" value="1"/>
</dbReference>
<proteinExistence type="inferred from homology"/>
<keyword evidence="8 11" id="KW-0067">ATP-binding</keyword>
<dbReference type="Proteomes" id="UP000694941">
    <property type="component" value="Unplaced"/>
</dbReference>
<feature type="binding site" evidence="11">
    <location>
        <position position="240"/>
    </location>
    <ligand>
        <name>Zn(2+)</name>
        <dbReference type="ChEBI" id="CHEBI:29105"/>
    </ligand>
</feature>
<keyword evidence="2 11" id="KW-0963">Cytoplasm</keyword>
<dbReference type="SMART" id="SM00450">
    <property type="entry name" value="RHOD"/>
    <property type="match status" value="1"/>
</dbReference>
<comment type="similarity">
    <text evidence="11">In the N-terminal section; belongs to the HesA/MoeB/ThiF family. UBA4 subfamily.</text>
</comment>
<reference evidence="14 15" key="1">
    <citation type="submission" date="2025-05" db="UniProtKB">
        <authorList>
            <consortium name="RefSeq"/>
        </authorList>
    </citation>
    <scope>IDENTIFICATION</scope>
    <source>
        <tissue evidence="14 15">Muscle</tissue>
    </source>
</reference>
<evidence type="ECO:0000256" key="6">
    <source>
        <dbReference type="ARBA" id="ARBA00022741"/>
    </source>
</evidence>
<comment type="cofactor">
    <cofactor evidence="11">
        <name>Zn(2+)</name>
        <dbReference type="ChEBI" id="CHEBI:29105"/>
    </cofactor>
    <text evidence="11">Binds 1 zinc ion per subunit.</text>
</comment>
<feature type="binding site" evidence="11">
    <location>
        <position position="152"/>
    </location>
    <ligand>
        <name>ATP</name>
        <dbReference type="ChEBI" id="CHEBI:30616"/>
    </ligand>
</feature>
<evidence type="ECO:0000256" key="9">
    <source>
        <dbReference type="ARBA" id="ARBA00023150"/>
    </source>
</evidence>
<evidence type="ECO:0000256" key="11">
    <source>
        <dbReference type="HAMAP-Rule" id="MF_03049"/>
    </source>
</evidence>
<evidence type="ECO:0000256" key="2">
    <source>
        <dbReference type="ARBA" id="ARBA00022490"/>
    </source>
</evidence>
<evidence type="ECO:0000256" key="1">
    <source>
        <dbReference type="ARBA" id="ARBA00004514"/>
    </source>
</evidence>
<comment type="pathway">
    <text evidence="11">tRNA modification; 5-methoxycarbonylmethyl-2-thiouridine-tRNA biosynthesis.</text>
</comment>
<dbReference type="CDD" id="cd00757">
    <property type="entry name" value="ThiF_MoeB_HesA_family"/>
    <property type="match status" value="1"/>
</dbReference>
<dbReference type="HAMAP" id="MF_03049">
    <property type="entry name" value="MOCS3_Uba4"/>
    <property type="match status" value="1"/>
</dbReference>
<feature type="binding site" evidence="11">
    <location>
        <position position="237"/>
    </location>
    <ligand>
        <name>Zn(2+)</name>
        <dbReference type="ChEBI" id="CHEBI:29105"/>
    </ligand>
</feature>
<evidence type="ECO:0000259" key="12">
    <source>
        <dbReference type="PROSITE" id="PS50206"/>
    </source>
</evidence>
<feature type="binding site" evidence="11">
    <location>
        <begin position="196"/>
        <end position="197"/>
    </location>
    <ligand>
        <name>ATP</name>
        <dbReference type="ChEBI" id="CHEBI:30616"/>
    </ligand>
</feature>
<keyword evidence="3 11" id="KW-0808">Transferase</keyword>
<dbReference type="InterPro" id="IPR045886">
    <property type="entry name" value="ThiF/MoeB/HesA"/>
</dbReference>
<evidence type="ECO:0000313" key="13">
    <source>
        <dbReference type="Proteomes" id="UP000694941"/>
    </source>
</evidence>
<feature type="binding site" evidence="11">
    <location>
        <position position="107"/>
    </location>
    <ligand>
        <name>ATP</name>
        <dbReference type="ChEBI" id="CHEBI:30616"/>
    </ligand>
</feature>
<dbReference type="InterPro" id="IPR001763">
    <property type="entry name" value="Rhodanese-like_dom"/>
</dbReference>
<comment type="subcellular location">
    <subcellularLocation>
        <location evidence="1">Cytoplasm</location>
        <location evidence="1">Cytosol</location>
    </subcellularLocation>
</comment>
<evidence type="ECO:0000256" key="10">
    <source>
        <dbReference type="ARBA" id="ARBA00023268"/>
    </source>
</evidence>
<dbReference type="NCBIfam" id="NF004281">
    <property type="entry name" value="PRK05690.1"/>
    <property type="match status" value="1"/>
</dbReference>
<evidence type="ECO:0000313" key="14">
    <source>
        <dbReference type="RefSeq" id="XP_013775754.1"/>
    </source>
</evidence>
<gene>
    <name evidence="14 15" type="primary">LOC106460580</name>
</gene>
<dbReference type="EC" id="2.8.1.-" evidence="11"/>
<feature type="active site" description="Glycyl thioester intermediate; for adenylyltransferase activity" evidence="11">
    <location>
        <position position="254"/>
    </location>
</feature>
<evidence type="ECO:0000313" key="15">
    <source>
        <dbReference type="RefSeq" id="XP_022243037.1"/>
    </source>
</evidence>
<dbReference type="PANTHER" id="PTHR10953:SF102">
    <property type="entry name" value="ADENYLYLTRANSFERASE AND SULFURTRANSFERASE MOCS3"/>
    <property type="match status" value="1"/>
</dbReference>
<dbReference type="Gene3D" id="3.40.250.10">
    <property type="entry name" value="Rhodanese-like domain"/>
    <property type="match status" value="1"/>
</dbReference>
<organism evidence="13 14">
    <name type="scientific">Limulus polyphemus</name>
    <name type="common">Atlantic horseshoe crab</name>
    <dbReference type="NCBI Taxonomy" id="6850"/>
    <lineage>
        <taxon>Eukaryota</taxon>
        <taxon>Metazoa</taxon>
        <taxon>Ecdysozoa</taxon>
        <taxon>Arthropoda</taxon>
        <taxon>Chelicerata</taxon>
        <taxon>Merostomata</taxon>
        <taxon>Xiphosura</taxon>
        <taxon>Limulidae</taxon>
        <taxon>Limulus</taxon>
    </lineage>
</organism>
<dbReference type="PROSITE" id="PS50206">
    <property type="entry name" value="RHODANESE_3"/>
    <property type="match status" value="1"/>
</dbReference>
<accession>A0ABM1B6F2</accession>
<feature type="binding site" evidence="11">
    <location>
        <position position="128"/>
    </location>
    <ligand>
        <name>ATP</name>
        <dbReference type="ChEBI" id="CHEBI:30616"/>
    </ligand>
</feature>
<sequence>MMGLQEEEFQMPNFKQLLEEKDSEIMRLKTLLTKYVPKSELDQMSNSHPSTKIAASTATLESPENLCSQLSKEDVARYSRQLILPDFGVGGQQKLKKASVLIVGAGGLGCPAAIYLAAAGVGTIGVVDYDSVELSNLHRQILHKEHGVGTPKSLSIILAVSSLNSSVKCVSHHVLLKSNNAEEVISQYDIIIDATDNVASRYLLNDACVLLKKPLISGSALRFEGQLTVYNFDGGPCYRCIHPSPPPPETVTNCSDGGVLGVVPGTIGCLQALEAIKIAAGLGSSFSGKLLLFDGKEGSFRKITLRSKQKTCSLCGDNPVISKLIDYEQFCGASPTDKTETLHLLDDCSRLTCQEYKQLKEDSSPHLLIDVRPPEEVAICRLPNSVNVPFSKVEDPIEVEKIRNYIQKLDNKNKQVFFICRRGNNSQRAVQLLEPKLADLNVILRDIRGGIQAWAEEVDTAFPIY</sequence>
<dbReference type="InterPro" id="IPR028885">
    <property type="entry name" value="MOCS3/Uba4"/>
</dbReference>
<keyword evidence="6 11" id="KW-0547">Nucleotide-binding</keyword>
<protein>
    <recommendedName>
        <fullName evidence="11">Adenylyltransferase and sulfurtransferase MOCS3 homolog</fullName>
    </recommendedName>
    <alternativeName>
        <fullName evidence="11">UBA4 homolog</fullName>
    </alternativeName>
    <alternativeName>
        <fullName evidence="11">Ubiquitin-like protein activator 4 homolog</fullName>
    </alternativeName>
    <domain>
        <recommendedName>
            <fullName evidence="11">Adenylyltransferase</fullName>
            <ecNumber evidence="11">2.7.7.-</ecNumber>
        </recommendedName>
    </domain>
    <domain>
        <recommendedName>
            <fullName evidence="11">Sulfurtransferase</fullName>
            <ecNumber evidence="11">2.8.1.-</ecNumber>
        </recommendedName>
    </domain>
</protein>
<evidence type="ECO:0000256" key="5">
    <source>
        <dbReference type="ARBA" id="ARBA00022723"/>
    </source>
</evidence>
<evidence type="ECO:0000256" key="3">
    <source>
        <dbReference type="ARBA" id="ARBA00022679"/>
    </source>
</evidence>
<keyword evidence="4 11" id="KW-0819">tRNA processing</keyword>